<comment type="caution">
    <text evidence="1">The sequence shown here is derived from an EMBL/GenBank/DDBJ whole genome shotgun (WGS) entry which is preliminary data.</text>
</comment>
<reference evidence="1" key="1">
    <citation type="journal article" date="2022" name="bioRxiv">
        <title>Sequencing and chromosome-scale assembly of the giantPleurodeles waltlgenome.</title>
        <authorList>
            <person name="Brown T."/>
            <person name="Elewa A."/>
            <person name="Iarovenko S."/>
            <person name="Subramanian E."/>
            <person name="Araus A.J."/>
            <person name="Petzold A."/>
            <person name="Susuki M."/>
            <person name="Suzuki K.-i.T."/>
            <person name="Hayashi T."/>
            <person name="Toyoda A."/>
            <person name="Oliveira C."/>
            <person name="Osipova E."/>
            <person name="Leigh N.D."/>
            <person name="Simon A."/>
            <person name="Yun M.H."/>
        </authorList>
    </citation>
    <scope>NUCLEOTIDE SEQUENCE</scope>
    <source>
        <strain evidence="1">20211129_DDA</strain>
        <tissue evidence="1">Liver</tissue>
    </source>
</reference>
<evidence type="ECO:0000313" key="2">
    <source>
        <dbReference type="Proteomes" id="UP001066276"/>
    </source>
</evidence>
<gene>
    <name evidence="1" type="ORF">NDU88_003869</name>
</gene>
<sequence length="165" mass="18292">MRVAPRNPKRTLQKFKNLLSLSQDRTFGEPRPSWDVVAIQRLFTRFRVLRASRVSRAVCGSCTSLGLLLVLARRLRGFGVCKTAASDSLDSCVRPSSLFSVTRTRKSGVYFTDAGAPVVMATSNADLTAARVAPLRFRRRGCSQPATPLMYEVRTQTLLQVKVSN</sequence>
<dbReference type="AlphaFoldDB" id="A0AAV7NHZ7"/>
<protein>
    <submittedName>
        <fullName evidence="1">Uncharacterized protein</fullName>
    </submittedName>
</protein>
<proteinExistence type="predicted"/>
<name>A0AAV7NHZ7_PLEWA</name>
<dbReference type="Proteomes" id="UP001066276">
    <property type="component" value="Chromosome 8"/>
</dbReference>
<evidence type="ECO:0000313" key="1">
    <source>
        <dbReference type="EMBL" id="KAJ1115647.1"/>
    </source>
</evidence>
<accession>A0AAV7NHZ7</accession>
<keyword evidence="2" id="KW-1185">Reference proteome</keyword>
<dbReference type="EMBL" id="JANPWB010000012">
    <property type="protein sequence ID" value="KAJ1115647.1"/>
    <property type="molecule type" value="Genomic_DNA"/>
</dbReference>
<organism evidence="1 2">
    <name type="scientific">Pleurodeles waltl</name>
    <name type="common">Iberian ribbed newt</name>
    <dbReference type="NCBI Taxonomy" id="8319"/>
    <lineage>
        <taxon>Eukaryota</taxon>
        <taxon>Metazoa</taxon>
        <taxon>Chordata</taxon>
        <taxon>Craniata</taxon>
        <taxon>Vertebrata</taxon>
        <taxon>Euteleostomi</taxon>
        <taxon>Amphibia</taxon>
        <taxon>Batrachia</taxon>
        <taxon>Caudata</taxon>
        <taxon>Salamandroidea</taxon>
        <taxon>Salamandridae</taxon>
        <taxon>Pleurodelinae</taxon>
        <taxon>Pleurodeles</taxon>
    </lineage>
</organism>